<evidence type="ECO:0000256" key="10">
    <source>
        <dbReference type="ARBA" id="ARBA00023125"/>
    </source>
</evidence>
<comment type="subunit">
    <text evidence="12">Part of the RNA polymerase complex.</text>
</comment>
<accession>A0A147JUF1</accession>
<dbReference type="InterPro" id="IPR014724">
    <property type="entry name" value="RNA_pol_RPB2_OB-fold"/>
</dbReference>
<dbReference type="Pfam" id="PF04566">
    <property type="entry name" value="RNA_pol_Rpb2_4"/>
    <property type="match status" value="1"/>
</dbReference>
<keyword evidence="7 15" id="KW-0548">Nucleotidyltransferase</keyword>
<feature type="domain" description="RNA polymerase beta subunit protrusion" evidence="19">
    <location>
        <begin position="20"/>
        <end position="387"/>
    </location>
</feature>
<evidence type="ECO:0000313" key="24">
    <source>
        <dbReference type="Proteomes" id="UP000074294"/>
    </source>
</evidence>
<dbReference type="PANTHER" id="PTHR20856">
    <property type="entry name" value="DNA-DIRECTED RNA POLYMERASE I SUBUNIT 2"/>
    <property type="match status" value="1"/>
</dbReference>
<keyword evidence="10" id="KW-0238">DNA-binding</keyword>
<dbReference type="Pfam" id="PF00562">
    <property type="entry name" value="RNA_pol_Rpb2_6"/>
    <property type="match status" value="1"/>
</dbReference>
<dbReference type="InterPro" id="IPR007120">
    <property type="entry name" value="DNA-dir_RNAP_su2_dom"/>
</dbReference>
<proteinExistence type="inferred from homology"/>
<dbReference type="Gene3D" id="3.90.1100.10">
    <property type="match status" value="2"/>
</dbReference>
<dbReference type="CDD" id="cd00653">
    <property type="entry name" value="RNA_pol_B_RPB2"/>
    <property type="match status" value="1"/>
</dbReference>
<dbReference type="EC" id="2.7.7.6" evidence="15"/>
<dbReference type="Gene3D" id="2.40.50.150">
    <property type="match status" value="1"/>
</dbReference>
<dbReference type="InterPro" id="IPR015712">
    <property type="entry name" value="DNA-dir_RNA_pol_su2"/>
</dbReference>
<dbReference type="NCBIfam" id="NF007175">
    <property type="entry name" value="PRK09606.1"/>
    <property type="match status" value="1"/>
</dbReference>
<feature type="domain" description="RNA polymerase Rpb2" evidence="17">
    <location>
        <begin position="1009"/>
        <end position="1100"/>
    </location>
</feature>
<comment type="catalytic activity">
    <reaction evidence="13 15">
        <text>RNA(n) + a ribonucleoside 5'-triphosphate = RNA(n+1) + diphosphate</text>
        <dbReference type="Rhea" id="RHEA:21248"/>
        <dbReference type="Rhea" id="RHEA-COMP:14527"/>
        <dbReference type="Rhea" id="RHEA-COMP:17342"/>
        <dbReference type="ChEBI" id="CHEBI:33019"/>
        <dbReference type="ChEBI" id="CHEBI:61557"/>
        <dbReference type="ChEBI" id="CHEBI:140395"/>
        <dbReference type="EC" id="2.7.7.6"/>
    </reaction>
</comment>
<dbReference type="InterPro" id="IPR007645">
    <property type="entry name" value="RNA_pol_Rpb2_3"/>
</dbReference>
<evidence type="ECO:0000259" key="21">
    <source>
        <dbReference type="Pfam" id="PF04566"/>
    </source>
</evidence>
<dbReference type="InterPro" id="IPR037033">
    <property type="entry name" value="DNA-dir_RNAP_su2_hyb_sf"/>
</dbReference>
<evidence type="ECO:0000256" key="2">
    <source>
        <dbReference type="ARBA" id="ARBA00004496"/>
    </source>
</evidence>
<feature type="domain" description="DNA-directed RNA polymerase subunit 2 hybrid-binding" evidence="16">
    <location>
        <begin position="635"/>
        <end position="1007"/>
    </location>
</feature>
<evidence type="ECO:0000256" key="1">
    <source>
        <dbReference type="ARBA" id="ARBA00001947"/>
    </source>
</evidence>
<feature type="domain" description="RNA polymerase Rpb2" evidence="21">
    <location>
        <begin position="505"/>
        <end position="566"/>
    </location>
</feature>
<dbReference type="NCBIfam" id="TIGR03670">
    <property type="entry name" value="rpoB_arch"/>
    <property type="match status" value="1"/>
</dbReference>
<evidence type="ECO:0000256" key="15">
    <source>
        <dbReference type="RuleBase" id="RU363031"/>
    </source>
</evidence>
<dbReference type="InterPro" id="IPR007646">
    <property type="entry name" value="RNA_pol_Rpb2_4"/>
</dbReference>
<evidence type="ECO:0000256" key="9">
    <source>
        <dbReference type="ARBA" id="ARBA00022833"/>
    </source>
</evidence>
<dbReference type="EMBL" id="LQMQ01000049">
    <property type="protein sequence ID" value="KUO40050.1"/>
    <property type="molecule type" value="Genomic_DNA"/>
</dbReference>
<dbReference type="GO" id="GO:0032549">
    <property type="term" value="F:ribonucleoside binding"/>
    <property type="evidence" value="ECO:0007669"/>
    <property type="project" value="InterPro"/>
</dbReference>
<evidence type="ECO:0000256" key="14">
    <source>
        <dbReference type="RuleBase" id="RU000434"/>
    </source>
</evidence>
<dbReference type="Proteomes" id="UP000074294">
    <property type="component" value="Unassembled WGS sequence"/>
</dbReference>
<dbReference type="Gene3D" id="3.90.1800.10">
    <property type="entry name" value="RNA polymerase alpha subunit dimerisation domain"/>
    <property type="match status" value="1"/>
</dbReference>
<evidence type="ECO:0000313" key="23">
    <source>
        <dbReference type="EMBL" id="KUO40050.1"/>
    </source>
</evidence>
<keyword evidence="9" id="KW-0862">Zinc</keyword>
<dbReference type="Pfam" id="PF04563">
    <property type="entry name" value="RNA_pol_Rpb2_1"/>
    <property type="match status" value="1"/>
</dbReference>
<dbReference type="PROSITE" id="PS01166">
    <property type="entry name" value="RNA_POL_BETA"/>
    <property type="match status" value="1"/>
</dbReference>
<feature type="domain" description="RNA polymerase Rpb2" evidence="18">
    <location>
        <begin position="166"/>
        <end position="340"/>
    </location>
</feature>
<comment type="function">
    <text evidence="15">DNA-dependent RNA polymerase catalyzes the transcription of DNA into RNA using the four ribonucleoside triphosphates as substrates.</text>
</comment>
<name>A0A147JUF1_HADYE</name>
<gene>
    <name evidence="23" type="ORF">APZ16_05350</name>
</gene>
<comment type="similarity">
    <text evidence="3 14">Belongs to the RNA polymerase beta chain family.</text>
</comment>
<evidence type="ECO:0000256" key="7">
    <source>
        <dbReference type="ARBA" id="ARBA00022695"/>
    </source>
</evidence>
<keyword evidence="5" id="KW-0963">Cytoplasm</keyword>
<comment type="subcellular location">
    <subcellularLocation>
        <location evidence="2">Cytoplasm</location>
    </subcellularLocation>
</comment>
<feature type="domain" description="RNA polymerase Rpb2" evidence="22">
    <location>
        <begin position="587"/>
        <end position="619"/>
    </location>
</feature>
<dbReference type="Pfam" id="PF04565">
    <property type="entry name" value="RNA_pol_Rpb2_3"/>
    <property type="match status" value="1"/>
</dbReference>
<evidence type="ECO:0000256" key="8">
    <source>
        <dbReference type="ARBA" id="ARBA00022723"/>
    </source>
</evidence>
<keyword evidence="8" id="KW-0479">Metal-binding</keyword>
<evidence type="ECO:0000256" key="11">
    <source>
        <dbReference type="ARBA" id="ARBA00023163"/>
    </source>
</evidence>
<dbReference type="GO" id="GO:0005737">
    <property type="term" value="C:cytoplasm"/>
    <property type="evidence" value="ECO:0007669"/>
    <property type="project" value="UniProtKB-SubCell"/>
</dbReference>
<dbReference type="InterPro" id="IPR007644">
    <property type="entry name" value="RNA_pol_bsu_protrusion"/>
</dbReference>
<evidence type="ECO:0000256" key="6">
    <source>
        <dbReference type="ARBA" id="ARBA00022679"/>
    </source>
</evidence>
<dbReference type="GO" id="GO:0006351">
    <property type="term" value="P:DNA-templated transcription"/>
    <property type="evidence" value="ECO:0007669"/>
    <property type="project" value="InterPro"/>
</dbReference>
<evidence type="ECO:0000256" key="12">
    <source>
        <dbReference type="ARBA" id="ARBA00025838"/>
    </source>
</evidence>
<dbReference type="AlphaFoldDB" id="A0A147JUF1"/>
<dbReference type="Pfam" id="PF04567">
    <property type="entry name" value="RNA_pol_Rpb2_5"/>
    <property type="match status" value="1"/>
</dbReference>
<comment type="cofactor">
    <cofactor evidence="1">
        <name>Zn(2+)</name>
        <dbReference type="ChEBI" id="CHEBI:29105"/>
    </cofactor>
</comment>
<evidence type="ECO:0000256" key="13">
    <source>
        <dbReference type="ARBA" id="ARBA00048552"/>
    </source>
</evidence>
<keyword evidence="11 15" id="KW-0804">Transcription</keyword>
<dbReference type="InterPro" id="IPR007642">
    <property type="entry name" value="RNA_pol_Rpb2_2"/>
</dbReference>
<comment type="caution">
    <text evidence="23">The sequence shown here is derived from an EMBL/GenBank/DDBJ whole genome shotgun (WGS) entry which is preliminary data.</text>
</comment>
<dbReference type="InterPro" id="IPR007641">
    <property type="entry name" value="RNA_pol_Rpb2_7"/>
</dbReference>
<dbReference type="InterPro" id="IPR007647">
    <property type="entry name" value="RNA_pol_Rpb2_5"/>
</dbReference>
<dbReference type="Pfam" id="PF04560">
    <property type="entry name" value="RNA_pol_Rpb2_7"/>
    <property type="match status" value="1"/>
</dbReference>
<evidence type="ECO:0000256" key="5">
    <source>
        <dbReference type="ARBA" id="ARBA00022490"/>
    </source>
</evidence>
<dbReference type="GO" id="GO:0000428">
    <property type="term" value="C:DNA-directed RNA polymerase complex"/>
    <property type="evidence" value="ECO:0007669"/>
    <property type="project" value="UniProtKB-KW"/>
</dbReference>
<dbReference type="GO" id="GO:0003677">
    <property type="term" value="F:DNA binding"/>
    <property type="evidence" value="ECO:0007669"/>
    <property type="project" value="UniProtKB-KW"/>
</dbReference>
<dbReference type="GO" id="GO:0008270">
    <property type="term" value="F:zinc ion binding"/>
    <property type="evidence" value="ECO:0007669"/>
    <property type="project" value="InterPro"/>
</dbReference>
<keyword evidence="4 15" id="KW-0240">DNA-directed RNA polymerase</keyword>
<evidence type="ECO:0000259" key="22">
    <source>
        <dbReference type="Pfam" id="PF04567"/>
    </source>
</evidence>
<evidence type="ECO:0000259" key="20">
    <source>
        <dbReference type="Pfam" id="PF04565"/>
    </source>
</evidence>
<dbReference type="InterPro" id="IPR019969">
    <property type="entry name" value="RNAP_Rpo2"/>
</dbReference>
<dbReference type="NCBIfam" id="NF006335">
    <property type="entry name" value="PRK08565.1"/>
    <property type="match status" value="1"/>
</dbReference>
<organism evidence="23 24">
    <name type="scientific">Hadarchaeum yellowstonense</name>
    <dbReference type="NCBI Taxonomy" id="1776334"/>
    <lineage>
        <taxon>Archaea</taxon>
        <taxon>Methanobacteriati</taxon>
        <taxon>Candidatus Hadarchaeota</taxon>
        <taxon>Candidatus Hadarchaeia</taxon>
        <taxon>Candidatus Hadarchaeales</taxon>
        <taxon>Candidatus Hadarchaeaceae</taxon>
        <taxon>Candidatus Hadarchaeum</taxon>
    </lineage>
</organism>
<evidence type="ECO:0000259" key="17">
    <source>
        <dbReference type="Pfam" id="PF04560"/>
    </source>
</evidence>
<dbReference type="GO" id="GO:0003899">
    <property type="term" value="F:DNA-directed RNA polymerase activity"/>
    <property type="evidence" value="ECO:0007669"/>
    <property type="project" value="UniProtKB-EC"/>
</dbReference>
<sequence>MGGQLQDTWPLVEAFFREKGLVRQHLDSYNDFIERGIQQVIDEIGGIDLDIEGVKVKFGKLRLEPPSTKETDGSRPPVFPSEARLRNLSYTAPIKLEMRIVKNGRELPPEEVYIGELPVMLKSKICRLYGLDEEQLIKVGEDPLDPGGYFIINGSERVIVTQEDLASNAILVERDEHMGTEVAKVFSTHRGFRSLVVVERKRDGLLRVAFPAVPGQVPLVVIMRALGIESDKEIVSAVSEDPEIIRELFENLQEAIDVKTKEDALDIIGKRVAIGQTREYRLQRAQEVLDKYLLPHIGSKPEDRIAKGYYLGRMAEQVIELALGRRDVDDKDHYGNKRLKLAGDLLENVFRLAFLNLTRDIKYQLERAYARGREMNLRTAARADVLTERIRHALATGNWPGGRTGVSQLLDRTNYIAAISHLRRVVSPLSRSQPHFEARDLHPTHWGRICPCETPEGPNCGLVKNLALMAEISTGTDETKVERLIYKLGVSKIAKGSERKGKAAVYINGRLVGITDDGKSLVEELRRQRRKGNLDEQVNVAFREDTNEVRVNTDAGRVRRPVVVVEGGKPKLTQEIIDMVKEGKMAWRDLVQAGIVEYLDAEEEENTYIAVYENQLTPEHTHLELNPLAILGISAALVPYAEHNQSPRNTYGANMAKQALGLTTTSIHKRVDTRGHFMHYPQVPLVKTRVMDAVGFDRRPAGQNLVVAIATYGGYNMEDALIVNSASIDRGMGRTTFYRIYEAEEARYPGGQEDKFEIPSEEIRGYADASLYRNLGEDGITEVESVVRGEDVLIGRTSPPRFLEEIDEFGLAVEHGRRESSIRVRPSEEGIVDMVLVSMTSEGNKFARVRVRDLRIPEIGDKMASRHGQKGVIGITMAGADMPFTEDGITPDIILNPHAIPSRMSVGQLLEMIAGKVGACMGQRIDGTAFSGMSEKEIRERMKAFGFKHTGKEVLYNGITGEMIPVDIFIGVCYYQKLHHMVADKIHARSRGPVQVLTHQPTEGRAREGGLRFGEMERDCLIGHGAAMLLNERLLDASDRYTALICGKCGSFAVYDRRSDRAYCPLCDEDSEIYGVQISYAFKLMMDELKSLCMSPRIRLKDRA</sequence>
<feature type="domain" description="RNA polymerase Rpb2" evidence="20">
    <location>
        <begin position="408"/>
        <end position="472"/>
    </location>
</feature>
<dbReference type="STRING" id="1776334.APZ16_05350"/>
<dbReference type="Pfam" id="PF04561">
    <property type="entry name" value="RNA_pol_Rpb2_2"/>
    <property type="match status" value="1"/>
</dbReference>
<keyword evidence="6 15" id="KW-0808">Transferase</keyword>
<reference evidence="23 24" key="1">
    <citation type="journal article" date="2016" name="Nat. Microbiol.">
        <title>Genomic inference of the metabolism of cosmopolitan subsurface Archaea, Hadesarchaea.</title>
        <authorList>
            <person name="Baker B.J."/>
            <person name="Saw J.H."/>
            <person name="Lind A.E."/>
            <person name="Lazar C.S."/>
            <person name="Hinrichs K.-U."/>
            <person name="Teske A.P."/>
            <person name="Ettema T.J."/>
        </authorList>
    </citation>
    <scope>NUCLEOTIDE SEQUENCE [LARGE SCALE GENOMIC DNA]</scope>
</reference>
<dbReference type="Gene3D" id="2.40.270.10">
    <property type="entry name" value="DNA-directed RNA polymerase, subunit 2, domain 6"/>
    <property type="match status" value="1"/>
</dbReference>
<evidence type="ECO:0000256" key="4">
    <source>
        <dbReference type="ARBA" id="ARBA00022478"/>
    </source>
</evidence>
<evidence type="ECO:0000259" key="18">
    <source>
        <dbReference type="Pfam" id="PF04561"/>
    </source>
</evidence>
<evidence type="ECO:0000256" key="3">
    <source>
        <dbReference type="ARBA" id="ARBA00006835"/>
    </source>
</evidence>
<dbReference type="InterPro" id="IPR007121">
    <property type="entry name" value="RNA_pol_bsu_CS"/>
</dbReference>
<evidence type="ECO:0000259" key="19">
    <source>
        <dbReference type="Pfam" id="PF04563"/>
    </source>
</evidence>
<evidence type="ECO:0000259" key="16">
    <source>
        <dbReference type="Pfam" id="PF00562"/>
    </source>
</evidence>
<dbReference type="SUPFAM" id="SSF64484">
    <property type="entry name" value="beta and beta-prime subunits of DNA dependent RNA-polymerase"/>
    <property type="match status" value="1"/>
</dbReference>
<protein>
    <recommendedName>
        <fullName evidence="15">DNA-directed RNA polymerase subunit beta</fullName>
        <ecNumber evidence="15">2.7.7.6</ecNumber>
    </recommendedName>
</protein>